<keyword evidence="5 7" id="KW-0472">Membrane</keyword>
<feature type="domain" description="Type II secretion system protein GspF" evidence="8">
    <location>
        <begin position="161"/>
        <end position="287"/>
    </location>
</feature>
<evidence type="ECO:0000256" key="4">
    <source>
        <dbReference type="ARBA" id="ARBA00022989"/>
    </source>
</evidence>
<dbReference type="Proteomes" id="UP001058290">
    <property type="component" value="Chromosome"/>
</dbReference>
<keyword evidence="2" id="KW-1003">Cell membrane</keyword>
<name>A0ABY6A069_9BURK</name>
<evidence type="ECO:0000256" key="6">
    <source>
        <dbReference type="SAM" id="Coils"/>
    </source>
</evidence>
<evidence type="ECO:0000259" key="8">
    <source>
        <dbReference type="Pfam" id="PF00482"/>
    </source>
</evidence>
<dbReference type="EMBL" id="CP104377">
    <property type="protein sequence ID" value="UXC19658.1"/>
    <property type="molecule type" value="Genomic_DNA"/>
</dbReference>
<sequence>MNIHPVVLVIAALACALLALALWLFSRARQQQARQSIAGHMQRSRDIQRDLLAPSAAAPMPGMAADPRASAALPAALTPSASASARQWLYDHLGYGAWGITPRGLAMIAAVGVVLAMLIAMQAGALLGLMVLAVYALLTWFGIWHRVSKRRAKMLSLLPGFLDNMVRLISIGNSPHAAFQFASGNVPEPLGSALQHVNASLSVSPDLGQAMTQLERTWKLAEFGLLAAVFRMSTRYGGRVDQVLERVSAYIRDRQSAERELHSLSTEVRLSAWILALLPIIVGSLIMLLNQGYFLRLWQDSTGQKMIFIAAGLEVFGSFLLYRLARLK</sequence>
<keyword evidence="6" id="KW-0175">Coiled coil</keyword>
<feature type="transmembrane region" description="Helical" evidence="7">
    <location>
        <begin position="125"/>
        <end position="144"/>
    </location>
</feature>
<comment type="subcellular location">
    <subcellularLocation>
        <location evidence="1">Cell membrane</location>
        <topology evidence="1">Multi-pass membrane protein</topology>
    </subcellularLocation>
</comment>
<dbReference type="InterPro" id="IPR018076">
    <property type="entry name" value="T2SS_GspF_dom"/>
</dbReference>
<evidence type="ECO:0000313" key="10">
    <source>
        <dbReference type="Proteomes" id="UP001058290"/>
    </source>
</evidence>
<organism evidence="9 10">
    <name type="scientific">Comamonas squillarum</name>
    <dbReference type="NCBI Taxonomy" id="2977320"/>
    <lineage>
        <taxon>Bacteria</taxon>
        <taxon>Pseudomonadati</taxon>
        <taxon>Pseudomonadota</taxon>
        <taxon>Betaproteobacteria</taxon>
        <taxon>Burkholderiales</taxon>
        <taxon>Comamonadaceae</taxon>
        <taxon>Comamonas</taxon>
    </lineage>
</organism>
<evidence type="ECO:0000313" key="9">
    <source>
        <dbReference type="EMBL" id="UXC19658.1"/>
    </source>
</evidence>
<evidence type="ECO:0000256" key="5">
    <source>
        <dbReference type="ARBA" id="ARBA00023136"/>
    </source>
</evidence>
<reference evidence="9" key="1">
    <citation type="submission" date="2022-09" db="EMBL/GenBank/DDBJ databases">
        <title>Bacterial diversity in gut of crayfish and pufferfish.</title>
        <authorList>
            <person name="Huang Y."/>
        </authorList>
    </citation>
    <scope>NUCLEOTIDE SEQUENCE</scope>
    <source>
        <strain evidence="9">PR12</strain>
    </source>
</reference>
<feature type="transmembrane region" description="Helical" evidence="7">
    <location>
        <begin position="306"/>
        <end position="325"/>
    </location>
</feature>
<keyword evidence="3 7" id="KW-0812">Transmembrane</keyword>
<accession>A0ABY6A069</accession>
<dbReference type="RefSeq" id="WP_116924057.1">
    <property type="nucleotide sequence ID" value="NZ_CP104377.1"/>
</dbReference>
<feature type="transmembrane region" description="Helical" evidence="7">
    <location>
        <begin position="6"/>
        <end position="25"/>
    </location>
</feature>
<protein>
    <submittedName>
        <fullName evidence="9">Type II secretion system F family protein</fullName>
    </submittedName>
</protein>
<keyword evidence="10" id="KW-1185">Reference proteome</keyword>
<dbReference type="Pfam" id="PF00482">
    <property type="entry name" value="T2SSF"/>
    <property type="match status" value="1"/>
</dbReference>
<feature type="transmembrane region" description="Helical" evidence="7">
    <location>
        <begin position="272"/>
        <end position="294"/>
    </location>
</feature>
<dbReference type="PANTHER" id="PTHR35007:SF1">
    <property type="entry name" value="PILUS ASSEMBLY PROTEIN"/>
    <property type="match status" value="1"/>
</dbReference>
<evidence type="ECO:0000256" key="7">
    <source>
        <dbReference type="SAM" id="Phobius"/>
    </source>
</evidence>
<proteinExistence type="predicted"/>
<feature type="coiled-coil region" evidence="6">
    <location>
        <begin position="240"/>
        <end position="267"/>
    </location>
</feature>
<evidence type="ECO:0000256" key="1">
    <source>
        <dbReference type="ARBA" id="ARBA00004651"/>
    </source>
</evidence>
<evidence type="ECO:0000256" key="2">
    <source>
        <dbReference type="ARBA" id="ARBA00022475"/>
    </source>
</evidence>
<gene>
    <name evidence="9" type="ORF">N4T19_05955</name>
</gene>
<dbReference type="PANTHER" id="PTHR35007">
    <property type="entry name" value="INTEGRAL MEMBRANE PROTEIN-RELATED"/>
    <property type="match status" value="1"/>
</dbReference>
<evidence type="ECO:0000256" key="3">
    <source>
        <dbReference type="ARBA" id="ARBA00022692"/>
    </source>
</evidence>
<feature type="transmembrane region" description="Helical" evidence="7">
    <location>
        <begin position="95"/>
        <end position="119"/>
    </location>
</feature>
<keyword evidence="4 7" id="KW-1133">Transmembrane helix</keyword>